<dbReference type="Gene3D" id="2.60.40.1460">
    <property type="entry name" value="Integrin domains. Chain A, domain 2"/>
    <property type="match status" value="1"/>
</dbReference>
<dbReference type="PROSITE" id="PS00242">
    <property type="entry name" value="INTEGRIN_ALPHA"/>
    <property type="match status" value="1"/>
</dbReference>
<dbReference type="InterPro" id="IPR048286">
    <property type="entry name" value="Integrin_alpha_Ig-like_3"/>
</dbReference>
<gene>
    <name evidence="21" type="ORF">Q7C36_017541</name>
</gene>
<feature type="domain" description="Integrin alpha first immunoglubulin-like" evidence="18">
    <location>
        <begin position="476"/>
        <end position="600"/>
    </location>
</feature>
<keyword evidence="10 16" id="KW-0401">Integrin</keyword>
<dbReference type="SMART" id="SM00191">
    <property type="entry name" value="Int_alpha"/>
    <property type="match status" value="5"/>
</dbReference>
<dbReference type="GO" id="GO:0001525">
    <property type="term" value="P:angiogenesis"/>
    <property type="evidence" value="ECO:0007669"/>
    <property type="project" value="TreeGrafter"/>
</dbReference>
<dbReference type="EMBL" id="JAVHJS010000018">
    <property type="protein sequence ID" value="KAK2829551.1"/>
    <property type="molecule type" value="Genomic_DNA"/>
</dbReference>
<feature type="chain" id="PRO_5041517020" description="Integrin alpha-2 domain-containing protein" evidence="16">
    <location>
        <begin position="24"/>
        <end position="1054"/>
    </location>
</feature>
<evidence type="ECO:0000256" key="9">
    <source>
        <dbReference type="ARBA" id="ARBA00022989"/>
    </source>
</evidence>
<dbReference type="GO" id="GO:0033627">
    <property type="term" value="P:cell adhesion mediated by integrin"/>
    <property type="evidence" value="ECO:0007669"/>
    <property type="project" value="TreeGrafter"/>
</dbReference>
<dbReference type="InterPro" id="IPR048285">
    <property type="entry name" value="Integrin_alpha_Ig-like_2"/>
</dbReference>
<comment type="subcellular location">
    <subcellularLocation>
        <location evidence="1 16">Membrane</location>
        <topology evidence="1 16">Single-pass type I membrane protein</topology>
    </subcellularLocation>
</comment>
<dbReference type="PROSITE" id="PS51470">
    <property type="entry name" value="FG_GAP"/>
    <property type="match status" value="4"/>
</dbReference>
<dbReference type="Pfam" id="PF20805">
    <property type="entry name" value="Integrin_A_Ig_2"/>
    <property type="match status" value="1"/>
</dbReference>
<evidence type="ECO:0000313" key="22">
    <source>
        <dbReference type="Proteomes" id="UP001187315"/>
    </source>
</evidence>
<evidence type="ECO:0000313" key="21">
    <source>
        <dbReference type="EMBL" id="KAK2829551.1"/>
    </source>
</evidence>
<feature type="signal peptide" evidence="16">
    <location>
        <begin position="1"/>
        <end position="23"/>
    </location>
</feature>
<comment type="similarity">
    <text evidence="2 16">Belongs to the integrin alpha chain family.</text>
</comment>
<dbReference type="AlphaFoldDB" id="A0AA88M3A1"/>
<keyword evidence="6" id="KW-0677">Repeat</keyword>
<keyword evidence="5 16" id="KW-0732">Signal</keyword>
<feature type="compositionally biased region" description="Polar residues" evidence="17">
    <location>
        <begin position="1044"/>
        <end position="1054"/>
    </location>
</feature>
<evidence type="ECO:0000256" key="16">
    <source>
        <dbReference type="RuleBase" id="RU003762"/>
    </source>
</evidence>
<keyword evidence="4" id="KW-0479">Metal-binding</keyword>
<dbReference type="InterPro" id="IPR028994">
    <property type="entry name" value="Integrin_alpha_N"/>
</dbReference>
<dbReference type="PANTHER" id="PTHR23220">
    <property type="entry name" value="INTEGRIN ALPHA"/>
    <property type="match status" value="1"/>
</dbReference>
<dbReference type="FunFam" id="2.60.40.1460:FF:000001">
    <property type="entry name" value="Integrin, alpha V"/>
    <property type="match status" value="1"/>
</dbReference>
<evidence type="ECO:0000259" key="19">
    <source>
        <dbReference type="Pfam" id="PF20805"/>
    </source>
</evidence>
<dbReference type="InterPro" id="IPR018184">
    <property type="entry name" value="Integrin_alpha_C_CS"/>
</dbReference>
<feature type="repeat" description="FG-GAP" evidence="15">
    <location>
        <begin position="429"/>
        <end position="491"/>
    </location>
</feature>
<dbReference type="Gene3D" id="1.20.5.930">
    <property type="entry name" value="Bicelle-embedded integrin alpha(iib) transmembrane segment"/>
    <property type="match status" value="1"/>
</dbReference>
<evidence type="ECO:0000256" key="13">
    <source>
        <dbReference type="ARBA" id="ARBA00023170"/>
    </source>
</evidence>
<name>A0AA88M3A1_TACVA</name>
<evidence type="ECO:0000256" key="1">
    <source>
        <dbReference type="ARBA" id="ARBA00004479"/>
    </source>
</evidence>
<dbReference type="PRINTS" id="PR01185">
    <property type="entry name" value="INTEGRINA"/>
</dbReference>
<evidence type="ECO:0000256" key="17">
    <source>
        <dbReference type="SAM" id="MobiDB-lite"/>
    </source>
</evidence>
<dbReference type="PANTHER" id="PTHR23220:SF73">
    <property type="entry name" value="INTEGRIN ALPHA-IIB"/>
    <property type="match status" value="1"/>
</dbReference>
<evidence type="ECO:0000256" key="2">
    <source>
        <dbReference type="ARBA" id="ARBA00008054"/>
    </source>
</evidence>
<comment type="caution">
    <text evidence="21">The sequence shown here is derived from an EMBL/GenBank/DDBJ whole genome shotgun (WGS) entry which is preliminary data.</text>
</comment>
<feature type="compositionally biased region" description="Basic and acidic residues" evidence="17">
    <location>
        <begin position="1031"/>
        <end position="1040"/>
    </location>
</feature>
<feature type="transmembrane region" description="Helical" evidence="16">
    <location>
        <begin position="991"/>
        <end position="1013"/>
    </location>
</feature>
<dbReference type="GO" id="GO:0007160">
    <property type="term" value="P:cell-matrix adhesion"/>
    <property type="evidence" value="ECO:0007669"/>
    <property type="project" value="TreeGrafter"/>
</dbReference>
<keyword evidence="3 16" id="KW-0812">Transmembrane</keyword>
<evidence type="ECO:0000256" key="12">
    <source>
        <dbReference type="ARBA" id="ARBA00023157"/>
    </source>
</evidence>
<dbReference type="SUPFAM" id="SSF69179">
    <property type="entry name" value="Integrin domains"/>
    <property type="match status" value="3"/>
</dbReference>
<evidence type="ECO:0000256" key="5">
    <source>
        <dbReference type="ARBA" id="ARBA00022729"/>
    </source>
</evidence>
<evidence type="ECO:0000256" key="6">
    <source>
        <dbReference type="ARBA" id="ARBA00022737"/>
    </source>
</evidence>
<evidence type="ECO:0000259" key="20">
    <source>
        <dbReference type="Pfam" id="PF20806"/>
    </source>
</evidence>
<feature type="repeat" description="FG-GAP" evidence="15">
    <location>
        <begin position="27"/>
        <end position="87"/>
    </location>
</feature>
<feature type="domain" description="Integrin alpha third immunoglobulin-like" evidence="20">
    <location>
        <begin position="766"/>
        <end position="980"/>
    </location>
</feature>
<feature type="domain" description="Integrin alpha second immunoglobulin-like" evidence="19">
    <location>
        <begin position="620"/>
        <end position="760"/>
    </location>
</feature>
<dbReference type="GO" id="GO:0008305">
    <property type="term" value="C:integrin complex"/>
    <property type="evidence" value="ECO:0007669"/>
    <property type="project" value="InterPro"/>
</dbReference>
<evidence type="ECO:0000256" key="10">
    <source>
        <dbReference type="ARBA" id="ARBA00023037"/>
    </source>
</evidence>
<dbReference type="InterPro" id="IPR032695">
    <property type="entry name" value="Integrin_dom_sf"/>
</dbReference>
<dbReference type="Pfam" id="PF20806">
    <property type="entry name" value="Integrin_A_Ig_3"/>
    <property type="match status" value="1"/>
</dbReference>
<dbReference type="InterPro" id="IPR013517">
    <property type="entry name" value="FG-GAP"/>
</dbReference>
<evidence type="ECO:0000256" key="8">
    <source>
        <dbReference type="ARBA" id="ARBA00022889"/>
    </source>
</evidence>
<dbReference type="Gene3D" id="2.60.40.1510">
    <property type="entry name" value="ntegrin, alpha v. Chain A, domain 3"/>
    <property type="match status" value="1"/>
</dbReference>
<dbReference type="Gene3D" id="2.130.10.130">
    <property type="entry name" value="Integrin alpha, N-terminal"/>
    <property type="match status" value="1"/>
</dbReference>
<dbReference type="InterPro" id="IPR013519">
    <property type="entry name" value="Int_alpha_beta-p"/>
</dbReference>
<keyword evidence="9 16" id="KW-1133">Transmembrane helix</keyword>
<dbReference type="FunFam" id="2.60.40.1510:FF:000001">
    <property type="entry name" value="Integrin alpha V"/>
    <property type="match status" value="1"/>
</dbReference>
<feature type="repeat" description="FG-GAP" evidence="15">
    <location>
        <begin position="369"/>
        <end position="426"/>
    </location>
</feature>
<dbReference type="GO" id="GO:0098609">
    <property type="term" value="P:cell-cell adhesion"/>
    <property type="evidence" value="ECO:0007669"/>
    <property type="project" value="TreeGrafter"/>
</dbReference>
<evidence type="ECO:0000256" key="11">
    <source>
        <dbReference type="ARBA" id="ARBA00023136"/>
    </source>
</evidence>
<evidence type="ECO:0000256" key="4">
    <source>
        <dbReference type="ARBA" id="ARBA00022723"/>
    </source>
</evidence>
<dbReference type="InterPro" id="IPR000413">
    <property type="entry name" value="Integrin_alpha"/>
</dbReference>
<evidence type="ECO:0000256" key="7">
    <source>
        <dbReference type="ARBA" id="ARBA00022837"/>
    </source>
</evidence>
<dbReference type="FunFam" id="1.20.5.930:FF:000001">
    <property type="entry name" value="Integrin subunit alpha V"/>
    <property type="match status" value="1"/>
</dbReference>
<dbReference type="Gene3D" id="2.60.40.1530">
    <property type="entry name" value="ntegrin, alpha v. Chain A, domain 4"/>
    <property type="match status" value="1"/>
</dbReference>
<proteinExistence type="inferred from homology"/>
<evidence type="ECO:0000256" key="3">
    <source>
        <dbReference type="ARBA" id="ARBA00022692"/>
    </source>
</evidence>
<reference evidence="21" key="1">
    <citation type="submission" date="2023-08" db="EMBL/GenBank/DDBJ databases">
        <title>Pelteobagrus vachellii genome.</title>
        <authorList>
            <person name="Liu H."/>
        </authorList>
    </citation>
    <scope>NUCLEOTIDE SEQUENCE</scope>
    <source>
        <strain evidence="21">PRFRI_2022a</strain>
        <tissue evidence="21">Muscle</tissue>
    </source>
</reference>
<dbReference type="SUPFAM" id="SSF69318">
    <property type="entry name" value="Integrin alpha N-terminal domain"/>
    <property type="match status" value="1"/>
</dbReference>
<dbReference type="GO" id="GO:0005178">
    <property type="term" value="F:integrin binding"/>
    <property type="evidence" value="ECO:0007669"/>
    <property type="project" value="TreeGrafter"/>
</dbReference>
<keyword evidence="13 16" id="KW-0675">Receptor</keyword>
<dbReference type="Pfam" id="PF08441">
    <property type="entry name" value="Integrin_A_Ig_1"/>
    <property type="match status" value="1"/>
</dbReference>
<keyword evidence="22" id="KW-1185">Reference proteome</keyword>
<sequence>MEGIIFVFAICFTASVLPRQGYSFNLDLTNYTELSGPEGSYFGFSVDFFQARNQAVSVIVGAPRDDVGPSRGGSVFLCPWNSTERLECQKMNFDQTGDVNITYNNMLLMTYKANQWFGAMVRTHNNFVLACAPLFHWNVVGENDEAMNTPVGNCQLLNMLTGEIANYSPCRGTEVENNYIKRKSFNDRRYCEAGFSSDITEDGTVILGAPGGFFFLGQIITASLQNIMSSGRTFTPIHDVNDERASYESQKQYDIYLGYSVAVGHFSADTIADYVVSAPLDRNSAGSVKIYDGASARIFVFRPVTTLMGSQVASYFGHCVAVTDVNNDGRDDILVGAPLFMEHLSTHKLREVGQVYVYLQKEGYHFSQKPDQTLSSSHSYGRFGITIAPLGDINYDGFNDVAVGAPGAGDGGMVFIYLGQNDGLNPQYGQVIKSPFQSLAPAFGFSLRGGTDIDNNGYPDVIVGAWGADKVAIYRSKAVVMTKAQLSFLPDFLQPDVKFCQLQGNPVSCFNIMMCIRVSGYRIPEEIVLNIELQLDKLKSNVARRTLLLDSHQPYSHFQISIKREMGTYCKNFTAYLVPEFKDKLSPIFISLSYSLVNTHEAILQGQNAVVGQTQIVLDCGDDNICIPELKLAAKARTDPLLIGDENPALLIITAENFGEGAYETELYVHLPPQTHYQGVLSDEEGFSHLLCGPKKDNGSIIVMCELGNPMKPNQKIMAGLYFSMGGLEEVETHVSFHLQIKSKNSLNPDSNVVEVKINVQAVALLEMRGVSSPSEFVLPIAKWEPKDSLKNLDDVGPLVEHVYELRNKGPSTVKVKLELRFPVEQNGTYLLYVFSNASEELLKCHTDRSQIDPFRLETSEFINTTNDPVHHFNKREVEELEQEDQELPEYPNRATVHVNCSTEPCVVFNCEAPELQRDARAIVRVAARLCVNHFLQMPYRYVNYVLLSTAHYEVVSMLSKIQPSILPSGQAETNTSVVWRRPDGSEDVPLWWIVVSIIAGLLLLALLSIIFWKIGFFKRNRPPTDDDSDDTSHKLREEESQYADVSNTSPEND</sequence>
<keyword evidence="12" id="KW-1015">Disulfide bond</keyword>
<keyword evidence="7" id="KW-0106">Calcium</keyword>
<dbReference type="Pfam" id="PF01839">
    <property type="entry name" value="FG-GAP"/>
    <property type="match status" value="2"/>
</dbReference>
<dbReference type="InterPro" id="IPR013649">
    <property type="entry name" value="Integrin_alpha_Ig-like_1"/>
</dbReference>
<dbReference type="GO" id="GO:0009897">
    <property type="term" value="C:external side of plasma membrane"/>
    <property type="evidence" value="ECO:0007669"/>
    <property type="project" value="TreeGrafter"/>
</dbReference>
<protein>
    <recommendedName>
        <fullName evidence="23">Integrin alpha-2 domain-containing protein</fullName>
    </recommendedName>
</protein>
<dbReference type="GO" id="GO:0007229">
    <property type="term" value="P:integrin-mediated signaling pathway"/>
    <property type="evidence" value="ECO:0007669"/>
    <property type="project" value="UniProtKB-KW"/>
</dbReference>
<evidence type="ECO:0000256" key="15">
    <source>
        <dbReference type="PROSITE-ProRule" id="PRU00803"/>
    </source>
</evidence>
<dbReference type="GO" id="GO:0046872">
    <property type="term" value="F:metal ion binding"/>
    <property type="evidence" value="ECO:0007669"/>
    <property type="project" value="UniProtKB-KW"/>
</dbReference>
<organism evidence="21 22">
    <name type="scientific">Tachysurus vachellii</name>
    <name type="common">Darkbarbel catfish</name>
    <name type="synonym">Pelteobagrus vachellii</name>
    <dbReference type="NCBI Taxonomy" id="175792"/>
    <lineage>
        <taxon>Eukaryota</taxon>
        <taxon>Metazoa</taxon>
        <taxon>Chordata</taxon>
        <taxon>Craniata</taxon>
        <taxon>Vertebrata</taxon>
        <taxon>Euteleostomi</taxon>
        <taxon>Actinopterygii</taxon>
        <taxon>Neopterygii</taxon>
        <taxon>Teleostei</taxon>
        <taxon>Ostariophysi</taxon>
        <taxon>Siluriformes</taxon>
        <taxon>Bagridae</taxon>
        <taxon>Tachysurus</taxon>
    </lineage>
</organism>
<accession>A0AA88M3A1</accession>
<keyword evidence="11 16" id="KW-0472">Membrane</keyword>
<evidence type="ECO:0000259" key="18">
    <source>
        <dbReference type="Pfam" id="PF08441"/>
    </source>
</evidence>
<evidence type="ECO:0000256" key="14">
    <source>
        <dbReference type="ARBA" id="ARBA00023180"/>
    </source>
</evidence>
<dbReference type="Proteomes" id="UP001187315">
    <property type="component" value="Unassembled WGS sequence"/>
</dbReference>
<feature type="region of interest" description="Disordered" evidence="17">
    <location>
        <begin position="1022"/>
        <end position="1054"/>
    </location>
</feature>
<dbReference type="Pfam" id="PF00357">
    <property type="entry name" value="Integrin_alpha"/>
    <property type="match status" value="1"/>
</dbReference>
<feature type="repeat" description="FG-GAP" evidence="15">
    <location>
        <begin position="302"/>
        <end position="367"/>
    </location>
</feature>
<keyword evidence="8 16" id="KW-0130">Cell adhesion</keyword>
<keyword evidence="14" id="KW-0325">Glycoprotein</keyword>
<evidence type="ECO:0008006" key="23">
    <source>
        <dbReference type="Google" id="ProtNLM"/>
    </source>
</evidence>